<gene>
    <name evidence="1" type="ORF">CCS77_1347</name>
</gene>
<protein>
    <submittedName>
        <fullName evidence="1">Uncharacterized protein</fullName>
    </submittedName>
</protein>
<proteinExistence type="predicted"/>
<sequence>MPKGYLSALPKFWALCLLKMLASLSFDTKKDRNESNA</sequence>
<dbReference type="EMBL" id="CP021642">
    <property type="protein sequence ID" value="AVX44408.1"/>
    <property type="molecule type" value="Genomic_DNA"/>
</dbReference>
<evidence type="ECO:0000313" key="1">
    <source>
        <dbReference type="EMBL" id="AVX44408.1"/>
    </source>
</evidence>
<evidence type="ECO:0000313" key="2">
    <source>
        <dbReference type="Proteomes" id="UP000241854"/>
    </source>
</evidence>
<dbReference type="AlphaFoldDB" id="A0A2R4P147"/>
<dbReference type="Proteomes" id="UP000241854">
    <property type="component" value="Chromosome"/>
</dbReference>
<accession>A0A2R4P147</accession>
<reference evidence="1 2" key="1">
    <citation type="journal article" date="2018" name="Emerg. Microbes Infect.">
        <title>Genomic analysis of oral Campylobacter concisus strains identified a potential bacterial molecular marker associated with active Crohn's disease.</title>
        <authorList>
            <person name="Liu F."/>
            <person name="Ma R."/>
            <person name="Tay C.Y.A."/>
            <person name="Octavia S."/>
            <person name="Lan R."/>
            <person name="Chung H.K.L."/>
            <person name="Riordan S.M."/>
            <person name="Grimm M.C."/>
            <person name="Leong R.W."/>
            <person name="Tanaka M.M."/>
            <person name="Connor S."/>
            <person name="Zhang L."/>
        </authorList>
    </citation>
    <scope>NUCLEOTIDE SEQUENCE [LARGE SCALE GENOMIC DNA]</scope>
    <source>
        <strain evidence="1 2">P2CDO4</strain>
    </source>
</reference>
<organism evidence="1 2">
    <name type="scientific">Campylobacter concisus</name>
    <dbReference type="NCBI Taxonomy" id="199"/>
    <lineage>
        <taxon>Bacteria</taxon>
        <taxon>Pseudomonadati</taxon>
        <taxon>Campylobacterota</taxon>
        <taxon>Epsilonproteobacteria</taxon>
        <taxon>Campylobacterales</taxon>
        <taxon>Campylobacteraceae</taxon>
        <taxon>Campylobacter</taxon>
    </lineage>
</organism>
<name>A0A2R4P147_9BACT</name>